<keyword evidence="2" id="KW-0677">Repeat</keyword>
<dbReference type="AlphaFoldDB" id="A0A9P0C4A2"/>
<dbReference type="InterPro" id="IPR036322">
    <property type="entry name" value="WD40_repeat_dom_sf"/>
</dbReference>
<dbReference type="InterPro" id="IPR001680">
    <property type="entry name" value="WD40_rpt"/>
</dbReference>
<evidence type="ECO:0008006" key="6">
    <source>
        <dbReference type="Google" id="ProtNLM"/>
    </source>
</evidence>
<dbReference type="Gene3D" id="2.130.10.10">
    <property type="entry name" value="YVTN repeat-like/Quinoprotein amine dehydrogenase"/>
    <property type="match status" value="1"/>
</dbReference>
<feature type="compositionally biased region" description="Low complexity" evidence="3">
    <location>
        <begin position="61"/>
        <end position="72"/>
    </location>
</feature>
<dbReference type="GO" id="GO:0045944">
    <property type="term" value="P:positive regulation of transcription by RNA polymerase II"/>
    <property type="evidence" value="ECO:0007669"/>
    <property type="project" value="TreeGrafter"/>
</dbReference>
<evidence type="ECO:0000256" key="3">
    <source>
        <dbReference type="SAM" id="MobiDB-lite"/>
    </source>
</evidence>
<dbReference type="InterPro" id="IPR045151">
    <property type="entry name" value="DCAF8"/>
</dbReference>
<feature type="region of interest" description="Disordered" evidence="3">
    <location>
        <begin position="117"/>
        <end position="165"/>
    </location>
</feature>
<feature type="region of interest" description="Disordered" evidence="3">
    <location>
        <begin position="666"/>
        <end position="692"/>
    </location>
</feature>
<reference evidence="4" key="1">
    <citation type="submission" date="2021-12" db="EMBL/GenBank/DDBJ databases">
        <authorList>
            <person name="King R."/>
        </authorList>
    </citation>
    <scope>NUCLEOTIDE SEQUENCE</scope>
</reference>
<dbReference type="InterPro" id="IPR015943">
    <property type="entry name" value="WD40/YVTN_repeat-like_dom_sf"/>
</dbReference>
<organism evidence="4 5">
    <name type="scientific">Bemisia tabaci</name>
    <name type="common">Sweetpotato whitefly</name>
    <name type="synonym">Aleurodes tabaci</name>
    <dbReference type="NCBI Taxonomy" id="7038"/>
    <lineage>
        <taxon>Eukaryota</taxon>
        <taxon>Metazoa</taxon>
        <taxon>Ecdysozoa</taxon>
        <taxon>Arthropoda</taxon>
        <taxon>Hexapoda</taxon>
        <taxon>Insecta</taxon>
        <taxon>Pterygota</taxon>
        <taxon>Neoptera</taxon>
        <taxon>Paraneoptera</taxon>
        <taxon>Hemiptera</taxon>
        <taxon>Sternorrhyncha</taxon>
        <taxon>Aleyrodoidea</taxon>
        <taxon>Aleyrodidae</taxon>
        <taxon>Aleyrodinae</taxon>
        <taxon>Bemisia</taxon>
    </lineage>
</organism>
<keyword evidence="1" id="KW-0853">WD repeat</keyword>
<dbReference type="GO" id="GO:0005737">
    <property type="term" value="C:cytoplasm"/>
    <property type="evidence" value="ECO:0007669"/>
    <property type="project" value="TreeGrafter"/>
</dbReference>
<feature type="compositionally biased region" description="Polar residues" evidence="3">
    <location>
        <begin position="32"/>
        <end position="41"/>
    </location>
</feature>
<evidence type="ECO:0000256" key="1">
    <source>
        <dbReference type="ARBA" id="ARBA00022574"/>
    </source>
</evidence>
<feature type="compositionally biased region" description="Polar residues" evidence="3">
    <location>
        <begin position="501"/>
        <end position="528"/>
    </location>
</feature>
<feature type="compositionally biased region" description="Low complexity" evidence="3">
    <location>
        <begin position="620"/>
        <end position="633"/>
    </location>
</feature>
<feature type="region of interest" description="Disordered" evidence="3">
    <location>
        <begin position="219"/>
        <end position="244"/>
    </location>
</feature>
<evidence type="ECO:0000256" key="2">
    <source>
        <dbReference type="ARBA" id="ARBA00022737"/>
    </source>
</evidence>
<feature type="region of interest" description="Disordered" evidence="3">
    <location>
        <begin position="610"/>
        <end position="635"/>
    </location>
</feature>
<feature type="compositionally biased region" description="Low complexity" evidence="3">
    <location>
        <begin position="153"/>
        <end position="165"/>
    </location>
</feature>
<accession>A0A9P0C4A2</accession>
<evidence type="ECO:0000313" key="5">
    <source>
        <dbReference type="Proteomes" id="UP001152759"/>
    </source>
</evidence>
<dbReference type="SMART" id="SM00320">
    <property type="entry name" value="WD40"/>
    <property type="match status" value="2"/>
</dbReference>
<name>A0A9P0C4A2_BEMTA</name>
<protein>
    <recommendedName>
        <fullName evidence="6">Nuclear receptor interaction protein</fullName>
    </recommendedName>
</protein>
<keyword evidence="5" id="KW-1185">Reference proteome</keyword>
<proteinExistence type="predicted"/>
<dbReference type="SUPFAM" id="SSF50978">
    <property type="entry name" value="WD40 repeat-like"/>
    <property type="match status" value="1"/>
</dbReference>
<sequence>MINLMCLLKTNCFPPFSGGIEEENSPVDENSRNSSTSESQLSDTDASTSSPSSVQRNETQAPSVSSAASHPSQENVQLPSFEQTYSSLVKQPKSSQSGSSVSQSYANCGLRFSDSSAVTPSTMNQPSTSSVANSSRLAKTSKSSQAGDNIKASVSSSSSNSLARPSCSSVATQTEFQLNSSSTAVTENSFTLASFLTNVPQMLSTSHYLRQTDDTVSSLLQNDTRRSTRDSPESPPPSPSRGNIVQVEQNYSPESPPPLQQGSVVHVEHRYSPESPPPLQQGNIVHVEDTYSPESPPPLDQGNIARTKRSYRPESLPPLQGENDTHMEHSYSPESPPLLDQGNIARTKRSYRSESLPPSQRENDTLMELGDSPESPPPLDQGNIARTKRSYRPASLPPSQRGNDTHMEHNYSPESPPPVDQGNIARTKRSYRPASLPPSQRGNDTHMEHNYSPESPPPLDQGIIVHLEHNDSPESPPPLQQGSIQQVRHSSSMNESSSHSQEPNNMSLENCDSKQNSNVQSNNESDNCTKLVREPNTVRTCHNVPLSKSTPCCSSEVTTISVDRDSVCKNENFSCSESAKEASSNESLNFHSVKAQIDAISCQVSSNSAGSTQETEDFNDPSSSSSCSSNCSDSKIDESCNRKAIIFSKKGKGRAGKVSQDVVVRPRSVSASGDQDNKKSCDSKKVFSSSSSQCTCDSFSQNSKLSHQSPGSLAFSNDSLSSKAQNFISSNDLSQNEIGNEEDSDLVELLDSNGKEKLEKSEMHSSCESICESKNFDDYGHESDLEENEYPFITQKYTGHRNARTMIKEATFWGNDYVLSGSDCGHVFVWDRWTAKLTMLLQADNHVVNCIQPHPFQPILATSGIDYDVKLWAPINEESTFNEEKAQELMQRNIIMLEETKDTITVPASFALRMLAFLSHVRRGRRLFPNEPEQN</sequence>
<dbReference type="PANTHER" id="PTHR15574">
    <property type="entry name" value="WD REPEAT DOMAIN-CONTAINING FAMILY"/>
    <property type="match status" value="1"/>
</dbReference>
<feature type="compositionally biased region" description="Polar residues" evidence="3">
    <location>
        <begin position="117"/>
        <end position="147"/>
    </location>
</feature>
<feature type="region of interest" description="Disordered" evidence="3">
    <location>
        <begin position="17"/>
        <end position="75"/>
    </location>
</feature>
<dbReference type="Proteomes" id="UP001152759">
    <property type="component" value="Chromosome 3"/>
</dbReference>
<gene>
    <name evidence="4" type="ORF">BEMITA_LOCUS5170</name>
</gene>
<feature type="compositionally biased region" description="Basic and acidic residues" evidence="3">
    <location>
        <begin position="223"/>
        <end position="232"/>
    </location>
</feature>
<feature type="region of interest" description="Disordered" evidence="3">
    <location>
        <begin position="288"/>
        <end position="531"/>
    </location>
</feature>
<dbReference type="EMBL" id="OU963864">
    <property type="protein sequence ID" value="CAH0767971.1"/>
    <property type="molecule type" value="Genomic_DNA"/>
</dbReference>
<feature type="compositionally biased region" description="Low complexity" evidence="3">
    <location>
        <begin position="42"/>
        <end position="53"/>
    </location>
</feature>
<dbReference type="GO" id="GO:0080008">
    <property type="term" value="C:Cul4-RING E3 ubiquitin ligase complex"/>
    <property type="evidence" value="ECO:0007669"/>
    <property type="project" value="TreeGrafter"/>
</dbReference>
<feature type="compositionally biased region" description="Polar residues" evidence="3">
    <location>
        <begin position="480"/>
        <end position="489"/>
    </location>
</feature>
<feature type="compositionally biased region" description="Basic and acidic residues" evidence="3">
    <location>
        <begin position="675"/>
        <end position="685"/>
    </location>
</feature>
<evidence type="ECO:0000313" key="4">
    <source>
        <dbReference type="EMBL" id="CAH0767971.1"/>
    </source>
</evidence>
<dbReference type="PANTHER" id="PTHR15574:SF39">
    <property type="entry name" value="DDB1- AND CUL4-ASSOCIATED FACTOR 6"/>
    <property type="match status" value="1"/>
</dbReference>
<feature type="compositionally biased region" description="Low complexity" evidence="3">
    <location>
        <begin position="490"/>
        <end position="500"/>
    </location>
</feature>